<name>A0ABR1TB54_9PEZI</name>
<keyword evidence="2" id="KW-1185">Reference proteome</keyword>
<dbReference type="EMBL" id="JAQQWL010000012">
    <property type="protein sequence ID" value="KAK8043844.1"/>
    <property type="molecule type" value="Genomic_DNA"/>
</dbReference>
<gene>
    <name evidence="1" type="ORF">PG994_012682</name>
</gene>
<organism evidence="1 2">
    <name type="scientific">Apiospora phragmitis</name>
    <dbReference type="NCBI Taxonomy" id="2905665"/>
    <lineage>
        <taxon>Eukaryota</taxon>
        <taxon>Fungi</taxon>
        <taxon>Dikarya</taxon>
        <taxon>Ascomycota</taxon>
        <taxon>Pezizomycotina</taxon>
        <taxon>Sordariomycetes</taxon>
        <taxon>Xylariomycetidae</taxon>
        <taxon>Amphisphaeriales</taxon>
        <taxon>Apiosporaceae</taxon>
        <taxon>Apiospora</taxon>
    </lineage>
</organism>
<reference evidence="1 2" key="1">
    <citation type="submission" date="2023-01" db="EMBL/GenBank/DDBJ databases">
        <title>Analysis of 21 Apiospora genomes using comparative genomics revels a genus with tremendous synthesis potential of carbohydrate active enzymes and secondary metabolites.</title>
        <authorList>
            <person name="Sorensen T."/>
        </authorList>
    </citation>
    <scope>NUCLEOTIDE SEQUENCE [LARGE SCALE GENOMIC DNA]</scope>
    <source>
        <strain evidence="1 2">CBS 135458</strain>
    </source>
</reference>
<accession>A0ABR1TB54</accession>
<dbReference type="GeneID" id="92097154"/>
<proteinExistence type="predicted"/>
<evidence type="ECO:0000313" key="1">
    <source>
        <dbReference type="EMBL" id="KAK8043844.1"/>
    </source>
</evidence>
<protein>
    <submittedName>
        <fullName evidence="1">Uncharacterized protein</fullName>
    </submittedName>
</protein>
<dbReference type="RefSeq" id="XP_066710239.1">
    <property type="nucleotide sequence ID" value="XM_066864091.1"/>
</dbReference>
<dbReference type="Proteomes" id="UP001480595">
    <property type="component" value="Unassembled WGS sequence"/>
</dbReference>
<comment type="caution">
    <text evidence="1">The sequence shown here is derived from an EMBL/GenBank/DDBJ whole genome shotgun (WGS) entry which is preliminary data.</text>
</comment>
<sequence>MGRKALRLSPTVPPDQTTLDLTLDQTVPHRPRFDTADPRSEDCRRARSSIMSSFYHWRCAETRARAAPVPAKYQPPRCLVMHSEA</sequence>
<evidence type="ECO:0000313" key="2">
    <source>
        <dbReference type="Proteomes" id="UP001480595"/>
    </source>
</evidence>